<gene>
    <name evidence="2" type="ORF">C8034_v003289</name>
</gene>
<dbReference type="EMBL" id="QAPF01000012">
    <property type="protein sequence ID" value="TEA21916.1"/>
    <property type="molecule type" value="Genomic_DNA"/>
</dbReference>
<comment type="caution">
    <text evidence="2">The sequence shown here is derived from an EMBL/GenBank/DDBJ whole genome shotgun (WGS) entry which is preliminary data.</text>
</comment>
<accession>A0A4R8TTU8</accession>
<sequence length="438" mass="48989">MGVFWGLMDLRKDSCEFGSKVGVVAADKVLDEAGGPGMPVADLGVRAAVRSCWLDLRDLRPGVDADLGPAATTVGFRREWSLDKSSYQCCVGINSGAGSRNSEPGLSWCSTMRRWRRWTSGSRERDPTGGNPVVLIGLTTVWAFEESQVRDEAVARSCFNWELLEGSGCQGTLQRPLEMVGAGMDWPAPHGAGSTLYLGTLHLWRVTTMTYSASVRELSAANMGSTYRKPVPFLVYRGVGSVRLDTREEVPGLHGMPEREIPCSPGDWPWLSEAHRCCRCRCLFCLCLCLCLCLSTVIERRGAGFPHIRFPEADLFLTHALFLSRPMLCMCRVLSLKARQPVWERVYSTVTNNQHRGHLCYCVRSTLLTTPSQPRQRGGAERNGWEQTESSDRAKTSGLICLDWRASQRPQTFQNGTWKRKRKWCRETARRRDGTKSI</sequence>
<dbReference type="Proteomes" id="UP000295604">
    <property type="component" value="Unassembled WGS sequence"/>
</dbReference>
<evidence type="ECO:0000313" key="3">
    <source>
        <dbReference type="Proteomes" id="UP000295604"/>
    </source>
</evidence>
<organism evidence="2 3">
    <name type="scientific">Colletotrichum sidae</name>
    <dbReference type="NCBI Taxonomy" id="1347389"/>
    <lineage>
        <taxon>Eukaryota</taxon>
        <taxon>Fungi</taxon>
        <taxon>Dikarya</taxon>
        <taxon>Ascomycota</taxon>
        <taxon>Pezizomycotina</taxon>
        <taxon>Sordariomycetes</taxon>
        <taxon>Hypocreomycetidae</taxon>
        <taxon>Glomerellales</taxon>
        <taxon>Glomerellaceae</taxon>
        <taxon>Colletotrichum</taxon>
        <taxon>Colletotrichum orbiculare species complex</taxon>
    </lineage>
</organism>
<evidence type="ECO:0000313" key="2">
    <source>
        <dbReference type="EMBL" id="TEA21916.1"/>
    </source>
</evidence>
<feature type="compositionally biased region" description="Basic and acidic residues" evidence="1">
    <location>
        <begin position="378"/>
        <end position="392"/>
    </location>
</feature>
<proteinExistence type="predicted"/>
<evidence type="ECO:0000256" key="1">
    <source>
        <dbReference type="SAM" id="MobiDB-lite"/>
    </source>
</evidence>
<reference evidence="2 3" key="1">
    <citation type="submission" date="2018-11" db="EMBL/GenBank/DDBJ databases">
        <title>Genome sequence and assembly of Colletotrichum sidae.</title>
        <authorList>
            <person name="Gan P."/>
            <person name="Shirasu K."/>
        </authorList>
    </citation>
    <scope>NUCLEOTIDE SEQUENCE [LARGE SCALE GENOMIC DNA]</scope>
    <source>
        <strain evidence="2 3">CBS 518.97</strain>
    </source>
</reference>
<name>A0A4R8TTU8_9PEZI</name>
<keyword evidence="3" id="KW-1185">Reference proteome</keyword>
<protein>
    <submittedName>
        <fullName evidence="2">Uncharacterized protein</fullName>
    </submittedName>
</protein>
<feature type="region of interest" description="Disordered" evidence="1">
    <location>
        <begin position="372"/>
        <end position="392"/>
    </location>
</feature>
<dbReference type="AlphaFoldDB" id="A0A4R8TTU8"/>